<dbReference type="Proteomes" id="UP001168972">
    <property type="component" value="Unassembled WGS sequence"/>
</dbReference>
<dbReference type="AlphaFoldDB" id="A0AA39FHN8"/>
<protein>
    <submittedName>
        <fullName evidence="1">Uncharacterized protein</fullName>
    </submittedName>
</protein>
<comment type="caution">
    <text evidence="1">The sequence shown here is derived from an EMBL/GenBank/DDBJ whole genome shotgun (WGS) entry which is preliminary data.</text>
</comment>
<accession>A0AA39FHN8</accession>
<reference evidence="1" key="2">
    <citation type="submission" date="2023-03" db="EMBL/GenBank/DDBJ databases">
        <authorList>
            <person name="Inwood S.N."/>
            <person name="Skelly J.G."/>
            <person name="Guhlin J."/>
            <person name="Harrop T.W.R."/>
            <person name="Goldson S.G."/>
            <person name="Dearden P.K."/>
        </authorList>
    </citation>
    <scope>NUCLEOTIDE SEQUENCE</scope>
    <source>
        <strain evidence="1">Lincoln</strain>
        <tissue evidence="1">Whole body</tissue>
    </source>
</reference>
<feature type="non-terminal residue" evidence="1">
    <location>
        <position position="1"/>
    </location>
</feature>
<name>A0AA39FHN8_MICHY</name>
<evidence type="ECO:0000313" key="2">
    <source>
        <dbReference type="Proteomes" id="UP001168972"/>
    </source>
</evidence>
<evidence type="ECO:0000313" key="1">
    <source>
        <dbReference type="EMBL" id="KAK0169519.1"/>
    </source>
</evidence>
<keyword evidence="2" id="KW-1185">Reference proteome</keyword>
<sequence>RVRLSGRFIKKSKLQKITKGRETLLNFHENKEKTWNSEKCCVKGSRIINVAYLLQQLICIQCTNRLHLDFIKSETKFGLASTFKIECEKCLQIPSRNFLAGLGLQIR</sequence>
<gene>
    <name evidence="1" type="ORF">PV327_011522</name>
</gene>
<reference evidence="1" key="1">
    <citation type="journal article" date="2023" name="bioRxiv">
        <title>Scaffold-level genome assemblies of two parasitoid biocontrol wasps reveal the parthenogenesis mechanism and an associated novel virus.</title>
        <authorList>
            <person name="Inwood S."/>
            <person name="Skelly J."/>
            <person name="Guhlin J."/>
            <person name="Harrop T."/>
            <person name="Goldson S."/>
            <person name="Dearden P."/>
        </authorList>
    </citation>
    <scope>NUCLEOTIDE SEQUENCE</scope>
    <source>
        <strain evidence="1">Lincoln</strain>
        <tissue evidence="1">Whole body</tissue>
    </source>
</reference>
<organism evidence="1 2">
    <name type="scientific">Microctonus hyperodae</name>
    <name type="common">Parasitoid wasp</name>
    <dbReference type="NCBI Taxonomy" id="165561"/>
    <lineage>
        <taxon>Eukaryota</taxon>
        <taxon>Metazoa</taxon>
        <taxon>Ecdysozoa</taxon>
        <taxon>Arthropoda</taxon>
        <taxon>Hexapoda</taxon>
        <taxon>Insecta</taxon>
        <taxon>Pterygota</taxon>
        <taxon>Neoptera</taxon>
        <taxon>Endopterygota</taxon>
        <taxon>Hymenoptera</taxon>
        <taxon>Apocrita</taxon>
        <taxon>Ichneumonoidea</taxon>
        <taxon>Braconidae</taxon>
        <taxon>Euphorinae</taxon>
        <taxon>Microctonus</taxon>
    </lineage>
</organism>
<proteinExistence type="predicted"/>
<dbReference type="EMBL" id="JAQQBR010000903">
    <property type="protein sequence ID" value="KAK0169519.1"/>
    <property type="molecule type" value="Genomic_DNA"/>
</dbReference>